<dbReference type="AlphaFoldDB" id="A0A1T0A123"/>
<sequence>MVLIFLCILLANHSPRFYLYSNQIARLARNFTNAFAKYLYYQGFTHTHQSSSCKFFIIYQNLFAKKNPGHRTKIWRISWDLLLKNHQ</sequence>
<organism evidence="1 2">
    <name type="scientific">Moraxella caviae</name>
    <dbReference type="NCBI Taxonomy" id="34060"/>
    <lineage>
        <taxon>Bacteria</taxon>
        <taxon>Pseudomonadati</taxon>
        <taxon>Pseudomonadota</taxon>
        <taxon>Gammaproteobacteria</taxon>
        <taxon>Moraxellales</taxon>
        <taxon>Moraxellaceae</taxon>
        <taxon>Moraxella</taxon>
    </lineage>
</organism>
<accession>A0A1T0A123</accession>
<name>A0A1T0A123_9GAMM</name>
<reference evidence="1 2" key="1">
    <citation type="submission" date="2017-02" db="EMBL/GenBank/DDBJ databases">
        <title>Draft genome sequence of Moraxella caviae CCUG 355 type strain.</title>
        <authorList>
            <person name="Engstrom-Jakobsson H."/>
            <person name="Salva-Serra F."/>
            <person name="Thorell K."/>
            <person name="Gonzales-Siles L."/>
            <person name="Karlsson R."/>
            <person name="Boulund F."/>
            <person name="Engstrand L."/>
            <person name="Moore E."/>
        </authorList>
    </citation>
    <scope>NUCLEOTIDE SEQUENCE [LARGE SCALE GENOMIC DNA]</scope>
    <source>
        <strain evidence="1 2">CCUG 355</strain>
    </source>
</reference>
<keyword evidence="2" id="KW-1185">Reference proteome</keyword>
<dbReference type="EMBL" id="MUXU01000039">
    <property type="protein sequence ID" value="OOR89444.1"/>
    <property type="molecule type" value="Genomic_DNA"/>
</dbReference>
<evidence type="ECO:0000313" key="1">
    <source>
        <dbReference type="EMBL" id="OOR89444.1"/>
    </source>
</evidence>
<evidence type="ECO:0000313" key="2">
    <source>
        <dbReference type="Proteomes" id="UP000190435"/>
    </source>
</evidence>
<dbReference type="Proteomes" id="UP000190435">
    <property type="component" value="Unassembled WGS sequence"/>
</dbReference>
<protein>
    <submittedName>
        <fullName evidence="1">Uncharacterized protein</fullName>
    </submittedName>
</protein>
<proteinExistence type="predicted"/>
<comment type="caution">
    <text evidence="1">The sequence shown here is derived from an EMBL/GenBank/DDBJ whole genome shotgun (WGS) entry which is preliminary data.</text>
</comment>
<gene>
    <name evidence="1" type="ORF">B0181_07130</name>
</gene>